<feature type="transmembrane region" description="Helical" evidence="5">
    <location>
        <begin position="116"/>
        <end position="136"/>
    </location>
</feature>
<evidence type="ECO:0000256" key="2">
    <source>
        <dbReference type="ARBA" id="ARBA00022692"/>
    </source>
</evidence>
<reference evidence="8" key="1">
    <citation type="journal article" date="2014" name="Environ. Microbiol.">
        <title>Comparative genomics of the marine bacterial genus Glaciecola reveals the high degree of genomic diversity and genomic characteristic for cold adaptation.</title>
        <authorList>
            <person name="Qin Q.L."/>
            <person name="Xie B.B."/>
            <person name="Yu Y."/>
            <person name="Shu Y.L."/>
            <person name="Rong J.C."/>
            <person name="Zhang Y.J."/>
            <person name="Zhao D.L."/>
            <person name="Chen X.L."/>
            <person name="Zhang X.Y."/>
            <person name="Chen B."/>
            <person name="Zhou B.C."/>
            <person name="Zhang Y.Z."/>
        </authorList>
    </citation>
    <scope>NUCLEOTIDE SEQUENCE [LARGE SCALE GENOMIC DNA]</scope>
    <source>
        <strain evidence="8">ACAM 615</strain>
    </source>
</reference>
<dbReference type="Pfam" id="PF04932">
    <property type="entry name" value="Wzy_C"/>
    <property type="match status" value="1"/>
</dbReference>
<comment type="caution">
    <text evidence="7">The sequence shown here is derived from an EMBL/GenBank/DDBJ whole genome shotgun (WGS) entry which is preliminary data.</text>
</comment>
<proteinExistence type="predicted"/>
<keyword evidence="3 5" id="KW-1133">Transmembrane helix</keyword>
<dbReference type="Proteomes" id="UP000006251">
    <property type="component" value="Unassembled WGS sequence"/>
</dbReference>
<feature type="transmembrane region" description="Helical" evidence="5">
    <location>
        <begin position="282"/>
        <end position="303"/>
    </location>
</feature>
<dbReference type="InterPro" id="IPR051533">
    <property type="entry name" value="WaaL-like"/>
</dbReference>
<feature type="transmembrane region" description="Helical" evidence="5">
    <location>
        <begin position="374"/>
        <end position="391"/>
    </location>
</feature>
<feature type="transmembrane region" description="Helical" evidence="5">
    <location>
        <begin position="30"/>
        <end position="50"/>
    </location>
</feature>
<dbReference type="PANTHER" id="PTHR37422">
    <property type="entry name" value="TEICHURONIC ACID BIOSYNTHESIS PROTEIN TUAE"/>
    <property type="match status" value="1"/>
</dbReference>
<dbReference type="PANTHER" id="PTHR37422:SF13">
    <property type="entry name" value="LIPOPOLYSACCHARIDE BIOSYNTHESIS PROTEIN PA4999-RELATED"/>
    <property type="match status" value="1"/>
</dbReference>
<feature type="transmembrane region" description="Helical" evidence="5">
    <location>
        <begin position="7"/>
        <end position="24"/>
    </location>
</feature>
<feature type="transmembrane region" description="Helical" evidence="5">
    <location>
        <begin position="231"/>
        <end position="250"/>
    </location>
</feature>
<dbReference type="RefSeq" id="WP_006011799.1">
    <property type="nucleotide sequence ID" value="NZ_AUAV01000014.1"/>
</dbReference>
<keyword evidence="8" id="KW-1185">Reference proteome</keyword>
<feature type="domain" description="O-antigen ligase-related" evidence="6">
    <location>
        <begin position="240"/>
        <end position="381"/>
    </location>
</feature>
<evidence type="ECO:0000256" key="5">
    <source>
        <dbReference type="SAM" id="Phobius"/>
    </source>
</evidence>
<dbReference type="OrthoDB" id="9783389at2"/>
<dbReference type="EMBL" id="BAEQ01000042">
    <property type="protein sequence ID" value="GAC29196.1"/>
    <property type="molecule type" value="Genomic_DNA"/>
</dbReference>
<feature type="transmembrane region" description="Helical" evidence="5">
    <location>
        <begin position="62"/>
        <end position="80"/>
    </location>
</feature>
<organism evidence="7 8">
    <name type="scientific">Brumicola pallidula DSM 14239 = ACAM 615</name>
    <dbReference type="NCBI Taxonomy" id="1121922"/>
    <lineage>
        <taxon>Bacteria</taxon>
        <taxon>Pseudomonadati</taxon>
        <taxon>Pseudomonadota</taxon>
        <taxon>Gammaproteobacteria</taxon>
        <taxon>Alteromonadales</taxon>
        <taxon>Alteromonadaceae</taxon>
        <taxon>Brumicola</taxon>
    </lineage>
</organism>
<evidence type="ECO:0000256" key="4">
    <source>
        <dbReference type="ARBA" id="ARBA00023136"/>
    </source>
</evidence>
<feature type="transmembrane region" description="Helical" evidence="5">
    <location>
        <begin position="403"/>
        <end position="423"/>
    </location>
</feature>
<dbReference type="AlphaFoldDB" id="K6YYZ7"/>
<keyword evidence="2 5" id="KW-0812">Transmembrane</keyword>
<evidence type="ECO:0000313" key="8">
    <source>
        <dbReference type="Proteomes" id="UP000006251"/>
    </source>
</evidence>
<dbReference type="STRING" id="1121922.GCA_000428905_02709"/>
<feature type="transmembrane region" description="Helical" evidence="5">
    <location>
        <begin position="143"/>
        <end position="162"/>
    </location>
</feature>
<keyword evidence="4 5" id="KW-0472">Membrane</keyword>
<sequence>MRSKTSNFLFYVLLAIVFLLPIPLGANRPWAWSFFQILIFALSMGCAVHFRGDSHLGLGKHLKIVCVWGAFIILAGLQIIPMPEFLVALISPKAHEMQAVAHVSTFYFSLDPGQTGISFLKLLAYFCLFICTLLLVDSEKRIKLLLTTMVAAGTIQAIYGALEILLSAPQSLVFGLDVNESATGSFVYKNHYANFLMMCLAAGIGLMVASLQKDQMNSPKDWMRSIATAMLSSKALIRISLVIMVIALVMSRSRMGNTAFFVAMTIVGLMTLFLVRQRSKGLTILIMSMFVIDLLIVSTWFGLEKVQQRLAETSLQQESRDEVIRDALPMVLDFPITGTGAGSFYSTFPAYKTTDVDAFYDQAHNDFLQMTIEYGVPSISILAFLVSFAFYKSARAMRHRRSSIFKGTSFACCMVIIGMLLHMTVDFPLQAFANASYFVIFISLSVIISSLQLQRPRRVRSSR</sequence>
<feature type="transmembrane region" description="Helical" evidence="5">
    <location>
        <begin position="435"/>
        <end position="453"/>
    </location>
</feature>
<gene>
    <name evidence="7" type="ORF">GPAL_2335</name>
</gene>
<evidence type="ECO:0000259" key="6">
    <source>
        <dbReference type="Pfam" id="PF04932"/>
    </source>
</evidence>
<feature type="transmembrane region" description="Helical" evidence="5">
    <location>
        <begin position="256"/>
        <end position="275"/>
    </location>
</feature>
<evidence type="ECO:0000313" key="7">
    <source>
        <dbReference type="EMBL" id="GAC29196.1"/>
    </source>
</evidence>
<protein>
    <submittedName>
        <fullName evidence="7">O-antigen polymerase</fullName>
    </submittedName>
</protein>
<evidence type="ECO:0000256" key="1">
    <source>
        <dbReference type="ARBA" id="ARBA00004141"/>
    </source>
</evidence>
<dbReference type="GO" id="GO:0016020">
    <property type="term" value="C:membrane"/>
    <property type="evidence" value="ECO:0007669"/>
    <property type="project" value="UniProtKB-SubCell"/>
</dbReference>
<name>K6YYZ7_9ALTE</name>
<dbReference type="InterPro" id="IPR007016">
    <property type="entry name" value="O-antigen_ligase-rel_domated"/>
</dbReference>
<accession>K6YYZ7</accession>
<comment type="subcellular location">
    <subcellularLocation>
        <location evidence="1">Membrane</location>
        <topology evidence="1">Multi-pass membrane protein</topology>
    </subcellularLocation>
</comment>
<evidence type="ECO:0000256" key="3">
    <source>
        <dbReference type="ARBA" id="ARBA00022989"/>
    </source>
</evidence>
<feature type="transmembrane region" description="Helical" evidence="5">
    <location>
        <begin position="192"/>
        <end position="211"/>
    </location>
</feature>